<evidence type="ECO:0000313" key="1">
    <source>
        <dbReference type="EMBL" id="OAE47054.1"/>
    </source>
</evidence>
<dbReference type="Gene3D" id="6.10.250.730">
    <property type="match status" value="1"/>
</dbReference>
<evidence type="ECO:0008006" key="3">
    <source>
        <dbReference type="Google" id="ProtNLM"/>
    </source>
</evidence>
<name>A0A176XEJ6_AGRTU</name>
<evidence type="ECO:0000313" key="2">
    <source>
        <dbReference type="Proteomes" id="UP000077098"/>
    </source>
</evidence>
<reference evidence="1 2" key="1">
    <citation type="submission" date="2016-05" db="EMBL/GenBank/DDBJ databases">
        <authorList>
            <person name="Lavstsen T."/>
            <person name="Jespersen J.S."/>
        </authorList>
    </citation>
    <scope>NUCLEOTIDE SEQUENCE [LARGE SCALE GENOMIC DNA]</scope>
    <source>
        <strain evidence="1 2">KCJ1736</strain>
    </source>
</reference>
<proteinExistence type="predicted"/>
<dbReference type="EMBL" id="LXPS01000011">
    <property type="protein sequence ID" value="OAE47054.1"/>
    <property type="molecule type" value="Genomic_DNA"/>
</dbReference>
<dbReference type="Pfam" id="PF06169">
    <property type="entry name" value="DUF982"/>
    <property type="match status" value="1"/>
</dbReference>
<comment type="caution">
    <text evidence="1">The sequence shown here is derived from an EMBL/GenBank/DDBJ whole genome shotgun (WGS) entry which is preliminary data.</text>
</comment>
<dbReference type="AlphaFoldDB" id="A0A176XEJ6"/>
<sequence>MNTRWQKPVLIAFETPGEYTSIDTTQAASWALIEDWPIEDGEALDRALLVCAAVDAGRKKPEDAREAFIAAAVEAGLDLKA</sequence>
<dbReference type="InterPro" id="IPR010385">
    <property type="entry name" value="DUF982"/>
</dbReference>
<dbReference type="Proteomes" id="UP000077098">
    <property type="component" value="Unassembled WGS sequence"/>
</dbReference>
<organism evidence="1 2">
    <name type="scientific">Agrobacterium tumefaciens</name>
    <dbReference type="NCBI Taxonomy" id="358"/>
    <lineage>
        <taxon>Bacteria</taxon>
        <taxon>Pseudomonadati</taxon>
        <taxon>Pseudomonadota</taxon>
        <taxon>Alphaproteobacteria</taxon>
        <taxon>Hyphomicrobiales</taxon>
        <taxon>Rhizobiaceae</taxon>
        <taxon>Rhizobium/Agrobacterium group</taxon>
        <taxon>Agrobacterium</taxon>
        <taxon>Agrobacterium tumefaciens complex</taxon>
    </lineage>
</organism>
<accession>A0A176XEJ6</accession>
<dbReference type="RefSeq" id="WP_063948833.1">
    <property type="nucleotide sequence ID" value="NZ_LXPS01000011.1"/>
</dbReference>
<protein>
    <recommendedName>
        <fullName evidence="3">DUF982 domain-containing protein</fullName>
    </recommendedName>
</protein>
<gene>
    <name evidence="1" type="ORF">A7J57_13455</name>
</gene>